<dbReference type="InterPro" id="IPR047590">
    <property type="entry name" value="FtsX_proteobact-type"/>
</dbReference>
<dbReference type="InterPro" id="IPR058204">
    <property type="entry name" value="FtsX_firmicutes-type"/>
</dbReference>
<evidence type="ECO:0000259" key="14">
    <source>
        <dbReference type="Pfam" id="PF02687"/>
    </source>
</evidence>
<protein>
    <recommendedName>
        <fullName evidence="4 12">Cell division protein FtsX</fullName>
    </recommendedName>
</protein>
<evidence type="ECO:0000256" key="11">
    <source>
        <dbReference type="ARBA" id="ARBA00023306"/>
    </source>
</evidence>
<feature type="transmembrane region" description="Helical" evidence="13">
    <location>
        <begin position="267"/>
        <end position="291"/>
    </location>
</feature>
<evidence type="ECO:0000256" key="5">
    <source>
        <dbReference type="ARBA" id="ARBA00022475"/>
    </source>
</evidence>
<gene>
    <name evidence="16" type="primary">ftsX</name>
    <name evidence="16" type="ORF">BRLA_c043440</name>
</gene>
<dbReference type="GO" id="GO:0051301">
    <property type="term" value="P:cell division"/>
    <property type="evidence" value="ECO:0007669"/>
    <property type="project" value="UniProtKB-KW"/>
</dbReference>
<evidence type="ECO:0000256" key="3">
    <source>
        <dbReference type="ARBA" id="ARBA00011160"/>
    </source>
</evidence>
<evidence type="ECO:0000313" key="17">
    <source>
        <dbReference type="Proteomes" id="UP000005850"/>
    </source>
</evidence>
<dbReference type="InterPro" id="IPR040690">
    <property type="entry name" value="FtsX_ECD"/>
</dbReference>
<comment type="function">
    <text evidence="12">Part of the ABC transporter FtsEX involved in asymmetric cellular division facilitating the initiation of sporulation.</text>
</comment>
<dbReference type="PANTHER" id="PTHR47755:SF1">
    <property type="entry name" value="CELL DIVISION PROTEIN FTSX"/>
    <property type="match status" value="1"/>
</dbReference>
<dbReference type="KEGG" id="blr:BRLA_c043440"/>
<dbReference type="HOGENOM" id="CLU_073546_2_2_9"/>
<dbReference type="PIRSF" id="PIRSF003097">
    <property type="entry name" value="FtsX"/>
    <property type="match status" value="1"/>
</dbReference>
<feature type="domain" description="FtsX extracellular" evidence="15">
    <location>
        <begin position="59"/>
        <end position="152"/>
    </location>
</feature>
<comment type="subunit">
    <text evidence="3">Forms a membrane-associated complex with FtsE.</text>
</comment>
<keyword evidence="17" id="KW-1185">Reference proteome</keyword>
<evidence type="ECO:0000256" key="1">
    <source>
        <dbReference type="ARBA" id="ARBA00004429"/>
    </source>
</evidence>
<evidence type="ECO:0000256" key="9">
    <source>
        <dbReference type="ARBA" id="ARBA00022989"/>
    </source>
</evidence>
<keyword evidence="5 12" id="KW-1003">Cell membrane</keyword>
<dbReference type="PANTHER" id="PTHR47755">
    <property type="entry name" value="CELL DIVISION PROTEIN FTSX"/>
    <property type="match status" value="1"/>
</dbReference>
<evidence type="ECO:0000256" key="12">
    <source>
        <dbReference type="PIRNR" id="PIRNR003097"/>
    </source>
</evidence>
<keyword evidence="9 13" id="KW-1133">Transmembrane helix</keyword>
<dbReference type="InterPro" id="IPR004513">
    <property type="entry name" value="FtsX"/>
</dbReference>
<dbReference type="Pfam" id="PF18075">
    <property type="entry name" value="FtsX_ECD"/>
    <property type="match status" value="1"/>
</dbReference>
<evidence type="ECO:0000256" key="4">
    <source>
        <dbReference type="ARBA" id="ARBA00021907"/>
    </source>
</evidence>
<keyword evidence="7 12" id="KW-0132">Cell division</keyword>
<evidence type="ECO:0000256" key="2">
    <source>
        <dbReference type="ARBA" id="ARBA00007379"/>
    </source>
</evidence>
<keyword evidence="8 13" id="KW-0812">Transmembrane</keyword>
<evidence type="ECO:0000256" key="7">
    <source>
        <dbReference type="ARBA" id="ARBA00022618"/>
    </source>
</evidence>
<organism evidence="16 17">
    <name type="scientific">Brevibacillus laterosporus LMG 15441</name>
    <dbReference type="NCBI Taxonomy" id="1042163"/>
    <lineage>
        <taxon>Bacteria</taxon>
        <taxon>Bacillati</taxon>
        <taxon>Bacillota</taxon>
        <taxon>Bacilli</taxon>
        <taxon>Bacillales</taxon>
        <taxon>Paenibacillaceae</taxon>
        <taxon>Brevibacillus</taxon>
    </lineage>
</organism>
<accession>A0A075RHD1</accession>
<dbReference type="Proteomes" id="UP000005850">
    <property type="component" value="Chromosome"/>
</dbReference>
<dbReference type="NCBIfam" id="TIGR00439">
    <property type="entry name" value="FtsX_Gneg"/>
    <property type="match status" value="1"/>
</dbReference>
<evidence type="ECO:0000256" key="13">
    <source>
        <dbReference type="SAM" id="Phobius"/>
    </source>
</evidence>
<sequence length="297" mass="33062">MKISTYGRHVREGVKNLGRNGWMTFASVSAVTITLLILGVFLLLALNVNHMAKLVENQVEIRVFMDVTSDKAVAESLQKQVKALPAVETVTFVPKAQGLKDLREQLGENGKLLDGLEKENPLPDALVVKTKEPKDVDFVAKQVKEMEHIEDVDYGAETVNNLFTATNILRNVGIFFIIGLAFTAMFLIANTIKLTIVARRREIEIMKLVGATNWFIRWPFFIEGLFMGVLGAIIPITILAGGYYYLLEQIHASMYSSMLPLLPMNPFAYQVGLLLVGIGAFIGIWGSMLSVRKFLKV</sequence>
<feature type="domain" description="ABC3 transporter permease C-terminal" evidence="14">
    <location>
        <begin position="174"/>
        <end position="295"/>
    </location>
</feature>
<keyword evidence="10 12" id="KW-0472">Membrane</keyword>
<evidence type="ECO:0000259" key="15">
    <source>
        <dbReference type="Pfam" id="PF18075"/>
    </source>
</evidence>
<dbReference type="eggNOG" id="COG2177">
    <property type="taxonomic scope" value="Bacteria"/>
</dbReference>
<comment type="subcellular location">
    <subcellularLocation>
        <location evidence="1">Cell inner membrane</location>
        <topology evidence="1">Multi-pass membrane protein</topology>
    </subcellularLocation>
    <subcellularLocation>
        <location evidence="12">Cell membrane</location>
    </subcellularLocation>
</comment>
<evidence type="ECO:0000256" key="10">
    <source>
        <dbReference type="ARBA" id="ARBA00023136"/>
    </source>
</evidence>
<keyword evidence="11 12" id="KW-0131">Cell cycle</keyword>
<feature type="transmembrane region" description="Helical" evidence="13">
    <location>
        <begin position="172"/>
        <end position="197"/>
    </location>
</feature>
<evidence type="ECO:0000313" key="16">
    <source>
        <dbReference type="EMBL" id="AIG28610.1"/>
    </source>
</evidence>
<reference evidence="16 17" key="1">
    <citation type="journal article" date="2011" name="J. Bacteriol.">
        <title>Genome sequence of Brevibacillus laterosporus LMG 15441, a pathogen of invertebrates.</title>
        <authorList>
            <person name="Djukic M."/>
            <person name="Poehlein A."/>
            <person name="Thurmer A."/>
            <person name="Daniel R."/>
        </authorList>
    </citation>
    <scope>NUCLEOTIDE SEQUENCE [LARGE SCALE GENOMIC DNA]</scope>
    <source>
        <strain evidence="16 17">LMG 15441</strain>
    </source>
</reference>
<dbReference type="Pfam" id="PF02687">
    <property type="entry name" value="FtsX"/>
    <property type="match status" value="1"/>
</dbReference>
<name>A0A075RHD1_BRELA</name>
<dbReference type="AlphaFoldDB" id="A0A075RHD1"/>
<dbReference type="InterPro" id="IPR003838">
    <property type="entry name" value="ABC3_permease_C"/>
</dbReference>
<feature type="transmembrane region" description="Helical" evidence="13">
    <location>
        <begin position="218"/>
        <end position="247"/>
    </location>
</feature>
<dbReference type="GO" id="GO:0005886">
    <property type="term" value="C:plasma membrane"/>
    <property type="evidence" value="ECO:0007669"/>
    <property type="project" value="UniProtKB-SubCell"/>
</dbReference>
<proteinExistence type="inferred from homology"/>
<dbReference type="NCBIfam" id="NF038347">
    <property type="entry name" value="FtsX_Gpos"/>
    <property type="match status" value="1"/>
</dbReference>
<evidence type="ECO:0000256" key="6">
    <source>
        <dbReference type="ARBA" id="ARBA00022519"/>
    </source>
</evidence>
<dbReference type="EMBL" id="CP007806">
    <property type="protein sequence ID" value="AIG28610.1"/>
    <property type="molecule type" value="Genomic_DNA"/>
</dbReference>
<comment type="similarity">
    <text evidence="2 12">Belongs to the ABC-4 integral membrane protein family. FtsX subfamily.</text>
</comment>
<keyword evidence="6" id="KW-0997">Cell inner membrane</keyword>
<evidence type="ECO:0000256" key="8">
    <source>
        <dbReference type="ARBA" id="ARBA00022692"/>
    </source>
</evidence>
<feature type="transmembrane region" description="Helical" evidence="13">
    <location>
        <begin position="21"/>
        <end position="46"/>
    </location>
</feature>
<dbReference type="RefSeq" id="WP_003334351.1">
    <property type="nucleotide sequence ID" value="NZ_CP007806.1"/>
</dbReference>
<dbReference type="Gene3D" id="3.30.70.3040">
    <property type="match status" value="1"/>
</dbReference>
<dbReference type="STRING" id="1042163.BRLA_c043440"/>